<reference evidence="6 7" key="1">
    <citation type="journal article" date="2014" name="Int. J. Syst. Evol. Microbiol.">
        <title>Rhodoluna lacicola gen. nov., sp. nov., a planktonic freshwater bacterium with stream-lined genome.</title>
        <authorList>
            <person name="Hahn M."/>
            <person name="Schmidt J."/>
            <person name="Taipale S.J."/>
            <person name="Doolittle W.F."/>
            <person name="Koll U."/>
        </authorList>
    </citation>
    <scope>NUCLEOTIDE SEQUENCE [LARGE SCALE GENOMIC DNA]</scope>
    <source>
        <strain evidence="6 7">MWH-Ta8</strain>
    </source>
</reference>
<dbReference type="eggNOG" id="COG1454">
    <property type="taxonomic scope" value="Bacteria"/>
</dbReference>
<dbReference type="PROSITE" id="PS00913">
    <property type="entry name" value="ADH_IRON_1"/>
    <property type="match status" value="1"/>
</dbReference>
<dbReference type="Gene3D" id="3.40.50.1970">
    <property type="match status" value="1"/>
</dbReference>
<proteinExistence type="inferred from homology"/>
<dbReference type="OrthoDB" id="323926at2"/>
<sequence length="391" mass="40023">MSETRKLSSYELVLDPKPAAHFGVGAVSKVGELAAAQGAKSALIITDPFLGASPICAEVRGSLEAAGLAVSVFDGVTPNPTTACVDAGSDAGAAAKCDILIALGGGSSMDTAKGVSLGAVNPERGVALDYSTEFKNSGIPIIAIPTTAGTGSEVNAFGVITDEITHKRFYVGHSSALAKAAILDPKLTVGLPAKATAATGMDALVHATESYISARPNPYSDGIALQVVEMVSQNIVTACTKGDDIEARSQMLLASHIAGVGFSHTGLGLVHGIGHALGGQFNIPHGVALCLVLEEVLKFNLPHRVSRFARLAFALGVGDTAKNDAQNADAAIARIAELVKQVGLKGKLSDFGITHENLSSLANDAVEDAVTNNNPVAPTREQVIAIMEKTL</sequence>
<evidence type="ECO:0000259" key="5">
    <source>
        <dbReference type="Pfam" id="PF25137"/>
    </source>
</evidence>
<dbReference type="Gene3D" id="1.20.1090.10">
    <property type="entry name" value="Dehydroquinate synthase-like - alpha domain"/>
    <property type="match status" value="1"/>
</dbReference>
<evidence type="ECO:0000256" key="1">
    <source>
        <dbReference type="ARBA" id="ARBA00007358"/>
    </source>
</evidence>
<dbReference type="Proteomes" id="UP000067708">
    <property type="component" value="Chromosome"/>
</dbReference>
<evidence type="ECO:0000313" key="7">
    <source>
        <dbReference type="Proteomes" id="UP000067708"/>
    </source>
</evidence>
<evidence type="ECO:0000313" key="6">
    <source>
        <dbReference type="EMBL" id="AIC46915.1"/>
    </source>
</evidence>
<dbReference type="FunFam" id="3.40.50.1970:FF:000003">
    <property type="entry name" value="Alcohol dehydrogenase, iron-containing"/>
    <property type="match status" value="1"/>
</dbReference>
<dbReference type="CDD" id="cd08551">
    <property type="entry name" value="Fe-ADH"/>
    <property type="match status" value="1"/>
</dbReference>
<dbReference type="InterPro" id="IPR056798">
    <property type="entry name" value="ADH_Fe_C"/>
</dbReference>
<evidence type="ECO:0000256" key="3">
    <source>
        <dbReference type="ARBA" id="ARBA00023027"/>
    </source>
</evidence>
<accession>A0A060JDS2</accession>
<dbReference type="EC" id="1.1.1.1" evidence="6"/>
<name>A0A060JDS2_9MICO</name>
<dbReference type="GO" id="GO:0004022">
    <property type="term" value="F:alcohol dehydrogenase (NAD+) activity"/>
    <property type="evidence" value="ECO:0007669"/>
    <property type="project" value="UniProtKB-EC"/>
</dbReference>
<dbReference type="EMBL" id="CP007490">
    <property type="protein sequence ID" value="AIC46915.1"/>
    <property type="molecule type" value="Genomic_DNA"/>
</dbReference>
<keyword evidence="3" id="KW-0520">NAD</keyword>
<dbReference type="RefSeq" id="WP_038501595.1">
    <property type="nucleotide sequence ID" value="NZ_CP007490.1"/>
</dbReference>
<dbReference type="Pfam" id="PF00465">
    <property type="entry name" value="Fe-ADH"/>
    <property type="match status" value="1"/>
</dbReference>
<evidence type="ECO:0000259" key="4">
    <source>
        <dbReference type="Pfam" id="PF00465"/>
    </source>
</evidence>
<dbReference type="PANTHER" id="PTHR11496">
    <property type="entry name" value="ALCOHOL DEHYDROGENASE"/>
    <property type="match status" value="1"/>
</dbReference>
<keyword evidence="7" id="KW-1185">Reference proteome</keyword>
<dbReference type="GO" id="GO:0046872">
    <property type="term" value="F:metal ion binding"/>
    <property type="evidence" value="ECO:0007669"/>
    <property type="project" value="InterPro"/>
</dbReference>
<dbReference type="InterPro" id="IPR001670">
    <property type="entry name" value="ADH_Fe/GldA"/>
</dbReference>
<protein>
    <submittedName>
        <fullName evidence="6">Alcohol dehydrogenase, class IV</fullName>
        <ecNumber evidence="6">1.1.1.1</ecNumber>
    </submittedName>
</protein>
<dbReference type="SUPFAM" id="SSF56796">
    <property type="entry name" value="Dehydroquinate synthase-like"/>
    <property type="match status" value="1"/>
</dbReference>
<dbReference type="InterPro" id="IPR018211">
    <property type="entry name" value="ADH_Fe_CS"/>
</dbReference>
<dbReference type="KEGG" id="rla:Rhola_00000850"/>
<gene>
    <name evidence="6" type="ORF">Rhola_00000850</name>
</gene>
<feature type="domain" description="Alcohol dehydrogenase iron-type/glycerol dehydrogenase GldA" evidence="4">
    <location>
        <begin position="20"/>
        <end position="185"/>
    </location>
</feature>
<dbReference type="HOGENOM" id="CLU_007207_0_0_11"/>
<comment type="similarity">
    <text evidence="1">Belongs to the iron-containing alcohol dehydrogenase family.</text>
</comment>
<evidence type="ECO:0000256" key="2">
    <source>
        <dbReference type="ARBA" id="ARBA00023002"/>
    </source>
</evidence>
<dbReference type="Pfam" id="PF25137">
    <property type="entry name" value="ADH_Fe_C"/>
    <property type="match status" value="1"/>
</dbReference>
<dbReference type="FunFam" id="1.20.1090.10:FF:000001">
    <property type="entry name" value="Aldehyde-alcohol dehydrogenase"/>
    <property type="match status" value="1"/>
</dbReference>
<dbReference type="PANTHER" id="PTHR11496:SF102">
    <property type="entry name" value="ALCOHOL DEHYDROGENASE 4"/>
    <property type="match status" value="1"/>
</dbReference>
<dbReference type="STRING" id="529884.Rhola_00000850"/>
<organism evidence="6 7">
    <name type="scientific">Rhodoluna lacicola</name>
    <dbReference type="NCBI Taxonomy" id="529884"/>
    <lineage>
        <taxon>Bacteria</taxon>
        <taxon>Bacillati</taxon>
        <taxon>Actinomycetota</taxon>
        <taxon>Actinomycetes</taxon>
        <taxon>Micrococcales</taxon>
        <taxon>Microbacteriaceae</taxon>
        <taxon>Luna cluster</taxon>
        <taxon>Luna-1 subcluster</taxon>
        <taxon>Rhodoluna</taxon>
    </lineage>
</organism>
<keyword evidence="2 6" id="KW-0560">Oxidoreductase</keyword>
<dbReference type="PATRIC" id="fig|529884.3.peg.80"/>
<dbReference type="AlphaFoldDB" id="A0A060JDS2"/>
<feature type="domain" description="Fe-containing alcohol dehydrogenase-like C-terminal" evidence="5">
    <location>
        <begin position="196"/>
        <end position="390"/>
    </location>
</feature>
<dbReference type="PROSITE" id="PS00060">
    <property type="entry name" value="ADH_IRON_2"/>
    <property type="match status" value="1"/>
</dbReference>
<dbReference type="InterPro" id="IPR039697">
    <property type="entry name" value="Alcohol_dehydrogenase_Fe"/>
</dbReference>